<keyword evidence="2" id="KW-0812">Transmembrane</keyword>
<evidence type="ECO:0000313" key="5">
    <source>
        <dbReference type="Proteomes" id="UP000602745"/>
    </source>
</evidence>
<dbReference type="EMBL" id="BMCP01000005">
    <property type="protein sequence ID" value="GGE52174.1"/>
    <property type="molecule type" value="Genomic_DNA"/>
</dbReference>
<reference evidence="4" key="2">
    <citation type="submission" date="2020-09" db="EMBL/GenBank/DDBJ databases">
        <authorList>
            <person name="Sun Q."/>
            <person name="Sedlacek I."/>
        </authorList>
    </citation>
    <scope>NUCLEOTIDE SEQUENCE</scope>
    <source>
        <strain evidence="4">CCM 7684</strain>
    </source>
</reference>
<reference evidence="4" key="1">
    <citation type="journal article" date="2014" name="Int. J. Syst. Evol. Microbiol.">
        <title>Complete genome sequence of Corynebacterium casei LMG S-19264T (=DSM 44701T), isolated from a smear-ripened cheese.</title>
        <authorList>
            <consortium name="US DOE Joint Genome Institute (JGI-PGF)"/>
            <person name="Walter F."/>
            <person name="Albersmeier A."/>
            <person name="Kalinowski J."/>
            <person name="Ruckert C."/>
        </authorList>
    </citation>
    <scope>NUCLEOTIDE SEQUENCE</scope>
    <source>
        <strain evidence="4">CCM 7684</strain>
    </source>
</reference>
<dbReference type="Proteomes" id="UP000602745">
    <property type="component" value="Unassembled WGS sequence"/>
</dbReference>
<name>A0A8J2YM18_9RHOB</name>
<feature type="transmembrane region" description="Helical" evidence="2">
    <location>
        <begin position="58"/>
        <end position="75"/>
    </location>
</feature>
<keyword evidence="5" id="KW-1185">Reference proteome</keyword>
<evidence type="ECO:0000259" key="3">
    <source>
        <dbReference type="Pfam" id="PF13387"/>
    </source>
</evidence>
<evidence type="ECO:0000256" key="1">
    <source>
        <dbReference type="SAM" id="MobiDB-lite"/>
    </source>
</evidence>
<evidence type="ECO:0000256" key="2">
    <source>
        <dbReference type="SAM" id="Phobius"/>
    </source>
</evidence>
<dbReference type="InterPro" id="IPR025178">
    <property type="entry name" value="Lnb_N"/>
</dbReference>
<dbReference type="Pfam" id="PF13387">
    <property type="entry name" value="Lnb_N"/>
    <property type="match status" value="1"/>
</dbReference>
<comment type="caution">
    <text evidence="4">The sequence shown here is derived from an EMBL/GenBank/DDBJ whole genome shotgun (WGS) entry which is preliminary data.</text>
</comment>
<sequence length="326" mass="36911">MRLALYLGVLTVAVLLAAGGIWFQSAGLIRILLLSGLVLLSLALIVLALKRHRTDRRLPWIALLLVILLGALWWSTIRPRGDRAWAPDVAHGLTAEIAGETVTLHNVRNFEWRSETDFTERWETWTLSLDELDSVDLFTSNWGLAPISHTLLSFGFRDGRHLVFSAEVRRERDEEFSEIGGFFKMFELVMIGAAEGDIIRLRTNIRREEVSLYPIRMNAEQRRALFLTFLERANELAREPAFYQTITTNCTTVIFQLARTVDPGLPFDWRIILSGYLPGYLYDLEAIPTDAPLDEVERRAAISARGQAAGNAADFSARIRGDTRQP</sequence>
<keyword evidence="2" id="KW-1133">Transmembrane helix</keyword>
<feature type="transmembrane region" description="Helical" evidence="2">
    <location>
        <begin position="27"/>
        <end position="49"/>
    </location>
</feature>
<feature type="compositionally biased region" description="Basic and acidic residues" evidence="1">
    <location>
        <begin position="317"/>
        <end position="326"/>
    </location>
</feature>
<accession>A0A8J2YM18</accession>
<feature type="region of interest" description="Disordered" evidence="1">
    <location>
        <begin position="306"/>
        <end position="326"/>
    </location>
</feature>
<dbReference type="RefSeq" id="WP_188410786.1">
    <property type="nucleotide sequence ID" value="NZ_BMCP01000005.1"/>
</dbReference>
<proteinExistence type="predicted"/>
<organism evidence="4 5">
    <name type="scientific">Agaricicola taiwanensis</name>
    <dbReference type="NCBI Taxonomy" id="591372"/>
    <lineage>
        <taxon>Bacteria</taxon>
        <taxon>Pseudomonadati</taxon>
        <taxon>Pseudomonadota</taxon>
        <taxon>Alphaproteobacteria</taxon>
        <taxon>Rhodobacterales</taxon>
        <taxon>Paracoccaceae</taxon>
        <taxon>Agaricicola</taxon>
    </lineage>
</organism>
<dbReference type="AlphaFoldDB" id="A0A8J2YM18"/>
<keyword evidence="2" id="KW-0472">Membrane</keyword>
<evidence type="ECO:0000313" key="4">
    <source>
        <dbReference type="EMBL" id="GGE52174.1"/>
    </source>
</evidence>
<protein>
    <submittedName>
        <fullName evidence="4">Membrane protein</fullName>
    </submittedName>
</protein>
<gene>
    <name evidence="4" type="ORF">GCM10007276_31530</name>
</gene>
<feature type="domain" description="Lnb N-terminal periplasmic" evidence="3">
    <location>
        <begin position="119"/>
        <end position="274"/>
    </location>
</feature>